<dbReference type="EMBL" id="JASMRN010000009">
    <property type="protein sequence ID" value="MEZ7516047.1"/>
    <property type="molecule type" value="Genomic_DNA"/>
</dbReference>
<evidence type="ECO:0000313" key="1">
    <source>
        <dbReference type="EMBL" id="MEZ7516047.1"/>
    </source>
</evidence>
<dbReference type="Gene3D" id="3.60.21.10">
    <property type="match status" value="2"/>
</dbReference>
<sequence length="664" mass="75189">MKKAISITPNFITVHMQFKILKAVTKNFSYKCFLLALIIYSNQVTAQSVQDPIQIAFLADIHLQDIYGSLSNSNFKGVLNPKNNKNVLIRTMESQLQSTRIYNENYFAFLAALDDIASRNIKIVALPGDYTDDGQPLHVRGLAKILKQYQDKHGISFFITTGNHDPSGPFAQESGKSDFMGQNGKNQAIFSQADLHKVNLEKEDPLVLSSDVMKLGYEGIMKELKSFGFYPSKNYIFWATPFSNYTTENYDFSKAENAATLHNRQYEIAKGYTIPDVSYLVEPVAGLWLLAIDGNVYIPKSDDGKNTTSSASYGEASTGYNNVLSHKAHLLKWIKSVSEQAKKQGKTLIAFSHFPMIDFNDDATNDLKELLGKNKWQLNRVPDDAVAEQFGDAGLKIHFGGHMHINDTGVRRSANGNQLVNVQTPSLAAYIPAYKLLTISSDSIATVETVTTDEVPRFNELFDLYEKEYQFLKNTGSKTVWNQDILKTKNYHEFTDFHLKELVRLRFMADWPKSFADFLSNTNGADLVILSQIKSSNDLEEIITNKKSKTAQWQEAEEKIAALIQSQNLNIEDFKKWKGTDLFTDFYRLRNADKLAIGDIGFEKIKQYKLLIDLYLTARNENNVNPQRHQLYLFLKIFNNFMNGAPADHFSVNLKSGAIDDLNK</sequence>
<proteinExistence type="predicted"/>
<keyword evidence="2" id="KW-1185">Reference proteome</keyword>
<dbReference type="Proteomes" id="UP001568894">
    <property type="component" value="Unassembled WGS sequence"/>
</dbReference>
<accession>A0ABV4KGN2</accession>
<reference evidence="1 2" key="1">
    <citation type="submission" date="2023-05" db="EMBL/GenBank/DDBJ databases">
        <title>Adaptations of aquatic viruses from atmosphere-close ecosystems of the Central Arctic Ocean.</title>
        <authorList>
            <person name="Rahlff J."/>
            <person name="Holmfeldt K."/>
        </authorList>
    </citation>
    <scope>NUCLEOTIDE SEQUENCE [LARGE SCALE GENOMIC DNA]</scope>
    <source>
        <strain evidence="1 2">Arc14</strain>
    </source>
</reference>
<dbReference type="RefSeq" id="WP_371570989.1">
    <property type="nucleotide sequence ID" value="NZ_JASMRN010000009.1"/>
</dbReference>
<dbReference type="InterPro" id="IPR029052">
    <property type="entry name" value="Metallo-depent_PP-like"/>
</dbReference>
<evidence type="ECO:0000313" key="2">
    <source>
        <dbReference type="Proteomes" id="UP001568894"/>
    </source>
</evidence>
<dbReference type="SUPFAM" id="SSF56300">
    <property type="entry name" value="Metallo-dependent phosphatases"/>
    <property type="match status" value="1"/>
</dbReference>
<protein>
    <submittedName>
        <fullName evidence="1">Metallophosphoesterase</fullName>
    </submittedName>
</protein>
<name>A0ABV4KGN2_9FLAO</name>
<comment type="caution">
    <text evidence="1">The sequence shown here is derived from an EMBL/GenBank/DDBJ whole genome shotgun (WGS) entry which is preliminary data.</text>
</comment>
<organism evidence="1 2">
    <name type="scientific">Flavobacterium frigidarium</name>
    <dbReference type="NCBI Taxonomy" id="99286"/>
    <lineage>
        <taxon>Bacteria</taxon>
        <taxon>Pseudomonadati</taxon>
        <taxon>Bacteroidota</taxon>
        <taxon>Flavobacteriia</taxon>
        <taxon>Flavobacteriales</taxon>
        <taxon>Flavobacteriaceae</taxon>
        <taxon>Flavobacterium</taxon>
    </lineage>
</organism>
<gene>
    <name evidence="1" type="ORF">QO192_12225</name>
</gene>